<dbReference type="SFLD" id="SFLDS00005">
    <property type="entry name" value="Isoprenoid_Synthase_Type_I"/>
    <property type="match status" value="1"/>
</dbReference>
<dbReference type="Proteomes" id="UP000183687">
    <property type="component" value="Unassembled WGS sequence"/>
</dbReference>
<feature type="compositionally biased region" description="Low complexity" evidence="7">
    <location>
        <begin position="1"/>
        <end position="22"/>
    </location>
</feature>
<gene>
    <name evidence="8" type="ORF">SAMN04489746_0670</name>
</gene>
<dbReference type="Pfam" id="PF00348">
    <property type="entry name" value="polyprenyl_synt"/>
    <property type="match status" value="1"/>
</dbReference>
<dbReference type="SUPFAM" id="SSF48576">
    <property type="entry name" value="Terpenoid synthases"/>
    <property type="match status" value="1"/>
</dbReference>
<dbReference type="RefSeq" id="WP_002563231.1">
    <property type="nucleotide sequence ID" value="NZ_CALJSN010000006.1"/>
</dbReference>
<evidence type="ECO:0000256" key="5">
    <source>
        <dbReference type="ARBA" id="ARBA00022842"/>
    </source>
</evidence>
<dbReference type="PANTHER" id="PTHR12001:SF85">
    <property type="entry name" value="SHORT CHAIN ISOPRENYL DIPHOSPHATE SYNTHASE"/>
    <property type="match status" value="1"/>
</dbReference>
<evidence type="ECO:0000256" key="7">
    <source>
        <dbReference type="SAM" id="MobiDB-lite"/>
    </source>
</evidence>
<comment type="cofactor">
    <cofactor evidence="1">
        <name>Mg(2+)</name>
        <dbReference type="ChEBI" id="CHEBI:18420"/>
    </cofactor>
</comment>
<dbReference type="Gene3D" id="1.10.600.10">
    <property type="entry name" value="Farnesyl Diphosphate Synthase"/>
    <property type="match status" value="1"/>
</dbReference>
<comment type="caution">
    <text evidence="8">The sequence shown here is derived from an EMBL/GenBank/DDBJ whole genome shotgun (WGS) entry which is preliminary data.</text>
</comment>
<dbReference type="PROSITE" id="PS00723">
    <property type="entry name" value="POLYPRENYL_SYNTHASE_1"/>
    <property type="match status" value="1"/>
</dbReference>
<dbReference type="SFLD" id="SFLDG01017">
    <property type="entry name" value="Polyprenyl_Transferase_Like"/>
    <property type="match status" value="1"/>
</dbReference>
<name>A0AB38A5Z9_9ACTN</name>
<evidence type="ECO:0000256" key="3">
    <source>
        <dbReference type="ARBA" id="ARBA00022679"/>
    </source>
</evidence>
<dbReference type="CDD" id="cd00685">
    <property type="entry name" value="Trans_IPPS_HT"/>
    <property type="match status" value="1"/>
</dbReference>
<evidence type="ECO:0000256" key="6">
    <source>
        <dbReference type="RuleBase" id="RU004466"/>
    </source>
</evidence>
<dbReference type="EMBL" id="FNSH01000001">
    <property type="protein sequence ID" value="SEB58626.1"/>
    <property type="molecule type" value="Genomic_DNA"/>
</dbReference>
<dbReference type="GO" id="GO:0046872">
    <property type="term" value="F:metal ion binding"/>
    <property type="evidence" value="ECO:0007669"/>
    <property type="project" value="UniProtKB-KW"/>
</dbReference>
<evidence type="ECO:0000256" key="4">
    <source>
        <dbReference type="ARBA" id="ARBA00022723"/>
    </source>
</evidence>
<comment type="similarity">
    <text evidence="2 6">Belongs to the FPP/GGPP synthase family.</text>
</comment>
<dbReference type="GO" id="GO:0004659">
    <property type="term" value="F:prenyltransferase activity"/>
    <property type="evidence" value="ECO:0007669"/>
    <property type="project" value="InterPro"/>
</dbReference>
<organism evidence="8 9">
    <name type="scientific">Atopobium minutum</name>
    <dbReference type="NCBI Taxonomy" id="1381"/>
    <lineage>
        <taxon>Bacteria</taxon>
        <taxon>Bacillati</taxon>
        <taxon>Actinomycetota</taxon>
        <taxon>Coriobacteriia</taxon>
        <taxon>Coriobacteriales</taxon>
        <taxon>Atopobiaceae</taxon>
        <taxon>Atopobium</taxon>
    </lineage>
</organism>
<dbReference type="PANTHER" id="PTHR12001">
    <property type="entry name" value="GERANYLGERANYL PYROPHOSPHATE SYNTHASE"/>
    <property type="match status" value="1"/>
</dbReference>
<reference evidence="8 9" key="1">
    <citation type="submission" date="2016-10" db="EMBL/GenBank/DDBJ databases">
        <authorList>
            <person name="Varghese N."/>
            <person name="Submissions S."/>
        </authorList>
    </citation>
    <scope>NUCLEOTIDE SEQUENCE [LARGE SCALE GENOMIC DNA]</scope>
    <source>
        <strain evidence="8 9">DSM 20586</strain>
    </source>
</reference>
<evidence type="ECO:0000313" key="9">
    <source>
        <dbReference type="Proteomes" id="UP000183687"/>
    </source>
</evidence>
<dbReference type="InterPro" id="IPR008949">
    <property type="entry name" value="Isoprenoid_synthase_dom_sf"/>
</dbReference>
<dbReference type="InterPro" id="IPR000092">
    <property type="entry name" value="Polyprenyl_synt"/>
</dbReference>
<evidence type="ECO:0000256" key="1">
    <source>
        <dbReference type="ARBA" id="ARBA00001946"/>
    </source>
</evidence>
<feature type="region of interest" description="Disordered" evidence="7">
    <location>
        <begin position="1"/>
        <end position="34"/>
    </location>
</feature>
<keyword evidence="3 6" id="KW-0808">Transferase</keyword>
<keyword evidence="5" id="KW-0460">Magnesium</keyword>
<protein>
    <submittedName>
        <fullName evidence="8">Farnesyl-diphosphate synthase /geranylgeranyl-diphosphate synthase</fullName>
    </submittedName>
</protein>
<dbReference type="GO" id="GO:0008299">
    <property type="term" value="P:isoprenoid biosynthetic process"/>
    <property type="evidence" value="ECO:0007669"/>
    <property type="project" value="InterPro"/>
</dbReference>
<evidence type="ECO:0000313" key="8">
    <source>
        <dbReference type="EMBL" id="SEB58626.1"/>
    </source>
</evidence>
<evidence type="ECO:0000256" key="2">
    <source>
        <dbReference type="ARBA" id="ARBA00006706"/>
    </source>
</evidence>
<sequence>MTTSSSTPEPATPHTPATAHVPEPTPASTPASDKGSAFAHYLADTRMHIDAYLQTSAPRVSSAQQTSPANDLDSFLYAPLQAFTAQGGKRTRPALCLLGALAVGGNEKDALSVAAAIEDFQSAALIHDDIADQSQLRRGKPCVHLTQGIGGAINIGDLALVNVTARIVRSTQLSDSIKVQLIDLLCQMQEHTLEGQALDLGWTHDDRWDIAEADYLYMAAHKTAYYSAAIPLVAGALCTSKATHAQLHTLNTFGMKAGLAFQLQDDLLNLIGNAADQGKDWRSDITEGKRTLCVVHALSQLGEKPRAKLIALLCSKTTDQTQLAHAVELMEQAGSIAYVQSYARTLVAEAKAALDGAQLATDAQQILYSMADYFIERLG</sequence>
<dbReference type="AlphaFoldDB" id="A0AB38A5Z9"/>
<dbReference type="InterPro" id="IPR033749">
    <property type="entry name" value="Polyprenyl_synt_CS"/>
</dbReference>
<accession>A0AB38A5Z9</accession>
<keyword evidence="4" id="KW-0479">Metal-binding</keyword>
<proteinExistence type="inferred from homology"/>